<comment type="caution">
    <text evidence="1">The sequence shown here is derived from an EMBL/GenBank/DDBJ whole genome shotgun (WGS) entry which is preliminary data.</text>
</comment>
<proteinExistence type="predicted"/>
<sequence>YLTSGHELYAGFGIDFSTSASHVSLSCDDQEEFTKNMNITHFGEDAWNKVYQAWLARHCNILLKLFTGCLPNLSEQAKNGLFDTFSRCDAFGVLEHNALLDVLTHPVEGLSLSRYYQLGFV</sequence>
<organism evidence="1 2">
    <name type="scientific">Funneliformis geosporum</name>
    <dbReference type="NCBI Taxonomy" id="1117311"/>
    <lineage>
        <taxon>Eukaryota</taxon>
        <taxon>Fungi</taxon>
        <taxon>Fungi incertae sedis</taxon>
        <taxon>Mucoromycota</taxon>
        <taxon>Glomeromycotina</taxon>
        <taxon>Glomeromycetes</taxon>
        <taxon>Glomerales</taxon>
        <taxon>Glomeraceae</taxon>
        <taxon>Funneliformis</taxon>
    </lineage>
</organism>
<gene>
    <name evidence="1" type="ORF">FWILDA_LOCUS15119</name>
</gene>
<reference evidence="1" key="1">
    <citation type="submission" date="2022-08" db="EMBL/GenBank/DDBJ databases">
        <authorList>
            <person name="Kallberg Y."/>
            <person name="Tangrot J."/>
            <person name="Rosling A."/>
        </authorList>
    </citation>
    <scope>NUCLEOTIDE SEQUENCE</scope>
    <source>
        <strain evidence="1">Wild A</strain>
    </source>
</reference>
<feature type="non-terminal residue" evidence="1">
    <location>
        <position position="1"/>
    </location>
</feature>
<name>A0A9W4T3Y1_9GLOM</name>
<dbReference type="AlphaFoldDB" id="A0A9W4T3Y1"/>
<evidence type="ECO:0000313" key="2">
    <source>
        <dbReference type="Proteomes" id="UP001153678"/>
    </source>
</evidence>
<dbReference type="Proteomes" id="UP001153678">
    <property type="component" value="Unassembled WGS sequence"/>
</dbReference>
<evidence type="ECO:0000313" key="1">
    <source>
        <dbReference type="EMBL" id="CAI2191534.1"/>
    </source>
</evidence>
<dbReference type="OrthoDB" id="2400204at2759"/>
<dbReference type="EMBL" id="CAMKVN010007471">
    <property type="protein sequence ID" value="CAI2191534.1"/>
    <property type="molecule type" value="Genomic_DNA"/>
</dbReference>
<protein>
    <submittedName>
        <fullName evidence="1">5485_t:CDS:1</fullName>
    </submittedName>
</protein>
<accession>A0A9W4T3Y1</accession>
<keyword evidence="2" id="KW-1185">Reference proteome</keyword>